<evidence type="ECO:0000313" key="12">
    <source>
        <dbReference type="Proteomes" id="UP000018144"/>
    </source>
</evidence>
<evidence type="ECO:0000256" key="8">
    <source>
        <dbReference type="SAM" id="MobiDB-lite"/>
    </source>
</evidence>
<proteinExistence type="inferred from homology"/>
<keyword evidence="5 7" id="KW-0863">Zinc-finger</keyword>
<evidence type="ECO:0000256" key="2">
    <source>
        <dbReference type="ARBA" id="ARBA00011050"/>
    </source>
</evidence>
<evidence type="ECO:0000259" key="9">
    <source>
        <dbReference type="PROSITE" id="PS50016"/>
    </source>
</evidence>
<feature type="compositionally biased region" description="Low complexity" evidence="8">
    <location>
        <begin position="1013"/>
        <end position="1034"/>
    </location>
</feature>
<dbReference type="InterPro" id="IPR011011">
    <property type="entry name" value="Znf_FYVE_PHD"/>
</dbReference>
<reference evidence="11 12" key="1">
    <citation type="journal article" date="2013" name="PLoS Genet.">
        <title>The genome and development-dependent transcriptomes of Pyronema confluens: a window into fungal evolution.</title>
        <authorList>
            <person name="Traeger S."/>
            <person name="Altegoer F."/>
            <person name="Freitag M."/>
            <person name="Gabaldon T."/>
            <person name="Kempken F."/>
            <person name="Kumar A."/>
            <person name="Marcet-Houben M."/>
            <person name="Poggeler S."/>
            <person name="Stajich J.E."/>
            <person name="Nowrousian M."/>
        </authorList>
    </citation>
    <scope>NUCLEOTIDE SEQUENCE [LARGE SCALE GENOMIC DNA]</scope>
    <source>
        <strain evidence="12">CBS 100304</strain>
        <tissue evidence="11">Vegetative mycelium</tissue>
    </source>
</reference>
<dbReference type="Proteomes" id="UP000018144">
    <property type="component" value="Unassembled WGS sequence"/>
</dbReference>
<feature type="compositionally biased region" description="Basic and acidic residues" evidence="8">
    <location>
        <begin position="165"/>
        <end position="215"/>
    </location>
</feature>
<dbReference type="GO" id="GO:0005634">
    <property type="term" value="C:nucleus"/>
    <property type="evidence" value="ECO:0007669"/>
    <property type="project" value="TreeGrafter"/>
</dbReference>
<evidence type="ECO:0000256" key="6">
    <source>
        <dbReference type="ARBA" id="ARBA00022833"/>
    </source>
</evidence>
<dbReference type="GO" id="GO:0000977">
    <property type="term" value="F:RNA polymerase II transcription regulatory region sequence-specific DNA binding"/>
    <property type="evidence" value="ECO:0007669"/>
    <property type="project" value="TreeGrafter"/>
</dbReference>
<feature type="compositionally biased region" description="Pro residues" evidence="8">
    <location>
        <begin position="1035"/>
        <end position="1056"/>
    </location>
</feature>
<dbReference type="PANTHER" id="PTHR11477">
    <property type="entry name" value="TRANSCRIPTION FACTOR S-II ZINC FINGER DOMAIN-CONTAINING PROTEIN"/>
    <property type="match status" value="1"/>
</dbReference>
<dbReference type="SMART" id="SM00249">
    <property type="entry name" value="PHD"/>
    <property type="match status" value="1"/>
</dbReference>
<name>U4LIF9_PYROM</name>
<keyword evidence="12" id="KW-1185">Reference proteome</keyword>
<dbReference type="InterPro" id="IPR012921">
    <property type="entry name" value="SPOC_C"/>
</dbReference>
<dbReference type="Gene3D" id="1.10.472.30">
    <property type="entry name" value="Transcription elongation factor S-II, central domain"/>
    <property type="match status" value="1"/>
</dbReference>
<dbReference type="AlphaFoldDB" id="U4LIF9"/>
<dbReference type="GO" id="GO:0006368">
    <property type="term" value="P:transcription elongation by RNA polymerase II"/>
    <property type="evidence" value="ECO:0007669"/>
    <property type="project" value="TreeGrafter"/>
</dbReference>
<dbReference type="CDD" id="cd15550">
    <property type="entry name" value="PHD_MLL5"/>
    <property type="match status" value="1"/>
</dbReference>
<sequence>MADPRRSARSTKGVNSRLSDINVVELPSPSVPKRRKSTPKQNSPPAPAASNASADGGSDDIIRCVCGANEEDEDDDRMMIQCEGCDAWQHTQCMGIPKKKIPKQYLCEVCAPERHEFLLEQMSLGEKPWEKRGRWRAKPAAKPTETPAREKKATPAVSDNGSVKATKDTKTPAKSKAVEKAKATPAEKKPTAAEKKKQAAAEKKEKEREEKLRAETEEEEEEEEVEEVEKPVQKKGSIKKEPEIPATPEAEPQQVPEATPEPTPKPLNNEPAVSTSTEKPAFEDKMDIDSTEPQPPPSEDKVEKMEAADNKGPDVPSPVEDMPPPSVTNDTNNATKKTALLPPIDTNSPVPRAKKTKKDDKKESRSKSSTPITPKSTKRKLHSGEDSDGEVKSEDKDHTEKKIRRVSTVASTPEFTPKPPKQQERRKSSVVTPKTVKKVSKEDTTPQQELVESISELRNSNRQAVAEFVISSLTPHAKRIVSEKKITLKDGETVEGLCENRALQIEHHVYMNHFAGGQITPEYRQKMRSIGLNLKSNAPLSDEILGGGLSPERLSQMSTEEMASKELKAFAQQVRLESEKHNTLINETGPRIRRTHKGEEIVGDESANAGQETLLESGNLIRRPSDSVMEDAPAPITPPQPGSPTQPADASMSPPTTVPATSETPRSPSRATPVEGSAPPEKKDRSFSLENVWSKVESPDVERRPTPTMRVAPPVRPVETVTKVDKDIDMLLKDDDASVDGSLPYSPASYNDHYSPKADNDYADDIWRGRVEMSAIANFGATATLLGGPGQLGDKKWFELLDTSISIDGRIKHERATEYLCGQKFSKSSSMVLAALTPDHAGHQQQFDKLYDYFKSKERYAVVGKNQNPAIKDLYIVPIDAKETLPDWFNVVDPPSDVPAEKRTQKMLVLIFVVIKHMVAGYVENGLQRRFSHALETPKQPQASPYAPGPYVPQMGPTPAQGQQGQQGQQPFSPSPLVYGQPNQQQQQYGYPQHQQHQHQGHLPPLYPVAPGHPSQYPAHPSPPQQSQSPHLQHPLPPVHTHPPPQGYQQYPPPRTYIPKHPMTQELILKVPSINDIQIQTIDKLLEDNPGLQDRPEELAAKVGEYLRSIGQAN</sequence>
<dbReference type="SUPFAM" id="SSF46942">
    <property type="entry name" value="Elongation factor TFIIS domain 2"/>
    <property type="match status" value="1"/>
</dbReference>
<dbReference type="Pfam" id="PF20826">
    <property type="entry name" value="PHD_5"/>
    <property type="match status" value="1"/>
</dbReference>
<dbReference type="GO" id="GO:0008270">
    <property type="term" value="F:zinc ion binding"/>
    <property type="evidence" value="ECO:0007669"/>
    <property type="project" value="UniProtKB-KW"/>
</dbReference>
<evidence type="ECO:0000259" key="10">
    <source>
        <dbReference type="PROSITE" id="PS51321"/>
    </source>
</evidence>
<feature type="compositionally biased region" description="Pro residues" evidence="8">
    <location>
        <begin position="635"/>
        <end position="644"/>
    </location>
</feature>
<dbReference type="Gene3D" id="3.30.40.10">
    <property type="entry name" value="Zinc/RING finger domain, C3HC4 (zinc finger)"/>
    <property type="match status" value="1"/>
</dbReference>
<dbReference type="InterPro" id="IPR001965">
    <property type="entry name" value="Znf_PHD"/>
</dbReference>
<feature type="compositionally biased region" description="Low complexity" evidence="8">
    <location>
        <begin position="953"/>
        <end position="995"/>
    </location>
</feature>
<dbReference type="GO" id="GO:0006362">
    <property type="term" value="P:transcription elongation by RNA polymerase I"/>
    <property type="evidence" value="ECO:0007669"/>
    <property type="project" value="TreeGrafter"/>
</dbReference>
<feature type="domain" description="PHD-type" evidence="9">
    <location>
        <begin position="61"/>
        <end position="113"/>
    </location>
</feature>
<dbReference type="PROSITE" id="PS01359">
    <property type="entry name" value="ZF_PHD_1"/>
    <property type="match status" value="1"/>
</dbReference>
<feature type="region of interest" description="Disordered" evidence="8">
    <location>
        <begin position="1"/>
        <end position="61"/>
    </location>
</feature>
<feature type="compositionally biased region" description="Basic and acidic residues" evidence="8">
    <location>
        <begin position="382"/>
        <end position="400"/>
    </location>
</feature>
<dbReference type="CDD" id="cd21538">
    <property type="entry name" value="SPOC_TFIIS"/>
    <property type="match status" value="1"/>
</dbReference>
<evidence type="ECO:0000256" key="3">
    <source>
        <dbReference type="ARBA" id="ARBA00021616"/>
    </source>
</evidence>
<dbReference type="PROSITE" id="PS50016">
    <property type="entry name" value="ZF_PHD_2"/>
    <property type="match status" value="1"/>
</dbReference>
<feature type="domain" description="TFIIS central" evidence="10">
    <location>
        <begin position="461"/>
        <end position="590"/>
    </location>
</feature>
<dbReference type="InterPro" id="IPR019787">
    <property type="entry name" value="Znf_PHD-finger"/>
</dbReference>
<dbReference type="STRING" id="1076935.U4LIF9"/>
<feature type="region of interest" description="Disordered" evidence="8">
    <location>
        <begin position="127"/>
        <end position="448"/>
    </location>
</feature>
<evidence type="ECO:0000256" key="5">
    <source>
        <dbReference type="ARBA" id="ARBA00022771"/>
    </source>
</evidence>
<feature type="compositionally biased region" description="Basic and acidic residues" evidence="8">
    <location>
        <begin position="298"/>
        <end position="312"/>
    </location>
</feature>
<keyword evidence="6" id="KW-0862">Zinc</keyword>
<dbReference type="GO" id="GO:0031564">
    <property type="term" value="P:transcription antitermination"/>
    <property type="evidence" value="ECO:0007669"/>
    <property type="project" value="TreeGrafter"/>
</dbReference>
<dbReference type="InterPro" id="IPR036575">
    <property type="entry name" value="TFIIS_cen_dom_sf"/>
</dbReference>
<organism evidence="11 12">
    <name type="scientific">Pyronema omphalodes (strain CBS 100304)</name>
    <name type="common">Pyronema confluens</name>
    <dbReference type="NCBI Taxonomy" id="1076935"/>
    <lineage>
        <taxon>Eukaryota</taxon>
        <taxon>Fungi</taxon>
        <taxon>Dikarya</taxon>
        <taxon>Ascomycota</taxon>
        <taxon>Pezizomycotina</taxon>
        <taxon>Pezizomycetes</taxon>
        <taxon>Pezizales</taxon>
        <taxon>Pyronemataceae</taxon>
        <taxon>Pyronema</taxon>
    </lineage>
</organism>
<dbReference type="SMART" id="SM00510">
    <property type="entry name" value="TFS2M"/>
    <property type="match status" value="1"/>
</dbReference>
<keyword evidence="4" id="KW-0479">Metal-binding</keyword>
<dbReference type="eggNOG" id="KOG1634">
    <property type="taxonomic scope" value="Eukaryota"/>
</dbReference>
<dbReference type="PROSITE" id="PS51321">
    <property type="entry name" value="TFIIS_CENTRAL"/>
    <property type="match status" value="1"/>
</dbReference>
<dbReference type="GO" id="GO:0031440">
    <property type="term" value="P:regulation of mRNA 3'-end processing"/>
    <property type="evidence" value="ECO:0007669"/>
    <property type="project" value="TreeGrafter"/>
</dbReference>
<dbReference type="EMBL" id="HF935629">
    <property type="protein sequence ID" value="CCX31723.1"/>
    <property type="molecule type" value="Genomic_DNA"/>
</dbReference>
<dbReference type="GO" id="GO:0001139">
    <property type="term" value="F:RNA polymerase II complex recruiting activity"/>
    <property type="evidence" value="ECO:0007669"/>
    <property type="project" value="TreeGrafter"/>
</dbReference>
<dbReference type="InterPro" id="IPR013083">
    <property type="entry name" value="Znf_RING/FYVE/PHD"/>
</dbReference>
<dbReference type="Pfam" id="PF07744">
    <property type="entry name" value="SPOC"/>
    <property type="match status" value="1"/>
</dbReference>
<dbReference type="OMA" id="AWISCET"/>
<feature type="compositionally biased region" description="Polar residues" evidence="8">
    <location>
        <begin position="10"/>
        <end position="19"/>
    </location>
</feature>
<feature type="region of interest" description="Disordered" evidence="8">
    <location>
        <begin position="589"/>
        <end position="712"/>
    </location>
</feature>
<comment type="function">
    <text evidence="1">Negative regulator of transcription elongation.</text>
</comment>
<evidence type="ECO:0000313" key="11">
    <source>
        <dbReference type="EMBL" id="CCX31723.1"/>
    </source>
</evidence>
<accession>U4LIF9</accession>
<evidence type="ECO:0000256" key="1">
    <source>
        <dbReference type="ARBA" id="ARBA00002311"/>
    </source>
</evidence>
<gene>
    <name evidence="11" type="ORF">PCON_11246</name>
</gene>
<dbReference type="PANTHER" id="PTHR11477:SF11">
    <property type="entry name" value="TRANSCRIPTION FACTOR BYE1"/>
    <property type="match status" value="1"/>
</dbReference>
<feature type="region of interest" description="Disordered" evidence="8">
    <location>
        <begin position="735"/>
        <end position="756"/>
    </location>
</feature>
<dbReference type="InterPro" id="IPR019786">
    <property type="entry name" value="Zinc_finger_PHD-type_CS"/>
</dbReference>
<protein>
    <recommendedName>
        <fullName evidence="3">Transcription factor BYE1</fullName>
    </recommendedName>
</protein>
<feature type="compositionally biased region" description="Acidic residues" evidence="8">
    <location>
        <begin position="216"/>
        <end position="227"/>
    </location>
</feature>
<feature type="region of interest" description="Disordered" evidence="8">
    <location>
        <begin position="936"/>
        <end position="1059"/>
    </location>
</feature>
<feature type="compositionally biased region" description="Polar residues" evidence="8">
    <location>
        <begin position="645"/>
        <end position="670"/>
    </location>
</feature>
<feature type="compositionally biased region" description="Basic and acidic residues" evidence="8">
    <location>
        <begin position="228"/>
        <end position="243"/>
    </location>
</feature>
<dbReference type="SUPFAM" id="SSF57903">
    <property type="entry name" value="FYVE/PHD zinc finger"/>
    <property type="match status" value="1"/>
</dbReference>
<evidence type="ECO:0000256" key="7">
    <source>
        <dbReference type="PROSITE-ProRule" id="PRU00146"/>
    </source>
</evidence>
<comment type="similarity">
    <text evidence="2">Belongs to the BYE1 family.</text>
</comment>
<feature type="compositionally biased region" description="Low complexity" evidence="8">
    <location>
        <begin position="328"/>
        <end position="339"/>
    </location>
</feature>
<dbReference type="OrthoDB" id="79252at2759"/>
<dbReference type="InterPro" id="IPR003618">
    <property type="entry name" value="TFIIS_cen_dom"/>
</dbReference>
<evidence type="ECO:0000256" key="4">
    <source>
        <dbReference type="ARBA" id="ARBA00022723"/>
    </source>
</evidence>
<dbReference type="Pfam" id="PF07500">
    <property type="entry name" value="TFIIS_M"/>
    <property type="match status" value="1"/>
</dbReference>
<feature type="compositionally biased region" description="Basic and acidic residues" evidence="8">
    <location>
        <begin position="357"/>
        <end position="366"/>
    </location>
</feature>